<evidence type="ECO:0000313" key="2">
    <source>
        <dbReference type="EMBL" id="HGG01293.1"/>
    </source>
</evidence>
<feature type="region of interest" description="Disordered" evidence="1">
    <location>
        <begin position="261"/>
        <end position="522"/>
    </location>
</feature>
<feature type="compositionally biased region" description="Polar residues" evidence="1">
    <location>
        <begin position="347"/>
        <end position="361"/>
    </location>
</feature>
<feature type="compositionally biased region" description="Pro residues" evidence="1">
    <location>
        <begin position="367"/>
        <end position="378"/>
    </location>
</feature>
<feature type="compositionally biased region" description="Low complexity" evidence="1">
    <location>
        <begin position="264"/>
        <end position="284"/>
    </location>
</feature>
<dbReference type="Pfam" id="PF14233">
    <property type="entry name" value="DUF4335"/>
    <property type="match status" value="1"/>
</dbReference>
<gene>
    <name evidence="2" type="ORF">ENR15_11755</name>
</gene>
<protein>
    <submittedName>
        <fullName evidence="2">DUF4335 domain-containing protein</fullName>
    </submittedName>
</protein>
<feature type="region of interest" description="Disordered" evidence="1">
    <location>
        <begin position="101"/>
        <end position="164"/>
    </location>
</feature>
<proteinExistence type="predicted"/>
<dbReference type="EMBL" id="DSPX01000120">
    <property type="protein sequence ID" value="HGG01293.1"/>
    <property type="molecule type" value="Genomic_DNA"/>
</dbReference>
<evidence type="ECO:0000256" key="1">
    <source>
        <dbReference type="SAM" id="MobiDB-lite"/>
    </source>
</evidence>
<sequence length="619" mass="64936">MVKKPGFWLQFRINQIDTCLMSSFNSVQRRWTPPTCTLEISAKRNFFQWGLPLHNLSFNLSFDAPQLSPEEHVMLTGNGAELEALHNAVSTYVEKILQPHPHQTVALPPNPDAEGDGETGSRGDGETGRQGDGETGSVSPVPWSPSRSGGWVEEENPTLSRSEEMGEEIFLRRVGVTRHELSLGPLATPESGPLVHLGTLQLFDLATALDAWGAEMMGQSFPIGALERRQPIKTANMVGIASACGVLLLVLGTAAFALRGGSGEQEQSPSSPVSQSPSLPVSGSPRPPVSPSPRLPVSGSPRLPVSPSPTLPITPSPLPPTGNVLPPPPPPIPLPPPAQLPLEPETRNNLDTPPATVPSTSAVTIPVNPPAAPPPAANPPLVIIPDETPATAPSGGRVSAGRGNEDSSLDRAPVDVLAEARRDQDLSINREMVNSAPPPSGNNLDQPAAAPPSPPNGETGGRGDGGNEPNIDSVAGIDAPPIPNIPLETPNESLPAAAEGDGVTGDGETGREGDGEMVPPESGLEQIPQLEEAKAFFEKTWQPPEGFLPTLEYSLKLNPDGTIAQITPVGEASQTHVDISGIPLMGEPFVSPVADDRSPTLRILLQPNGTVQTFLQSVN</sequence>
<dbReference type="AlphaFoldDB" id="A0A7C3VHC6"/>
<feature type="compositionally biased region" description="Basic and acidic residues" evidence="1">
    <location>
        <begin position="403"/>
        <end position="425"/>
    </location>
</feature>
<comment type="caution">
    <text evidence="2">The sequence shown here is derived from an EMBL/GenBank/DDBJ whole genome shotgun (WGS) entry which is preliminary data.</text>
</comment>
<feature type="compositionally biased region" description="Basic and acidic residues" evidence="1">
    <location>
        <begin position="119"/>
        <end position="132"/>
    </location>
</feature>
<organism evidence="2">
    <name type="scientific">Planktothricoides sp. SpSt-374</name>
    <dbReference type="NCBI Taxonomy" id="2282167"/>
    <lineage>
        <taxon>Bacteria</taxon>
        <taxon>Bacillati</taxon>
        <taxon>Cyanobacteriota</taxon>
        <taxon>Cyanophyceae</taxon>
        <taxon>Oscillatoriophycideae</taxon>
        <taxon>Oscillatoriales</taxon>
        <taxon>Oscillatoriaceae</taxon>
        <taxon>Planktothricoides</taxon>
    </lineage>
</organism>
<reference evidence="2" key="1">
    <citation type="journal article" date="2020" name="mSystems">
        <title>Genome- and Community-Level Interaction Insights into Carbon Utilization and Element Cycling Functions of Hydrothermarchaeota in Hydrothermal Sediment.</title>
        <authorList>
            <person name="Zhou Z."/>
            <person name="Liu Y."/>
            <person name="Xu W."/>
            <person name="Pan J."/>
            <person name="Luo Z.H."/>
            <person name="Li M."/>
        </authorList>
    </citation>
    <scope>NUCLEOTIDE SEQUENCE [LARGE SCALE GENOMIC DNA]</scope>
    <source>
        <strain evidence="2">SpSt-374</strain>
    </source>
</reference>
<feature type="compositionally biased region" description="Pro residues" evidence="1">
    <location>
        <begin position="285"/>
        <end position="294"/>
    </location>
</feature>
<feature type="compositionally biased region" description="Low complexity" evidence="1">
    <location>
        <begin position="136"/>
        <end position="151"/>
    </location>
</feature>
<name>A0A7C3VHC6_9CYAN</name>
<feature type="compositionally biased region" description="Pro residues" evidence="1">
    <location>
        <begin position="304"/>
        <end position="339"/>
    </location>
</feature>
<accession>A0A7C3VHC6</accession>
<dbReference type="InterPro" id="IPR025569">
    <property type="entry name" value="DUF4335"/>
</dbReference>